<dbReference type="SUPFAM" id="SSF46785">
    <property type="entry name" value="Winged helix' DNA-binding domain"/>
    <property type="match status" value="1"/>
</dbReference>
<name>A0A2I1I7Z6_9ACTO</name>
<dbReference type="InterPro" id="IPR025877">
    <property type="entry name" value="MobA-like_NTP_Trfase"/>
</dbReference>
<dbReference type="CDD" id="cd02523">
    <property type="entry name" value="PC_cytidylyltransferase"/>
    <property type="match status" value="1"/>
</dbReference>
<feature type="domain" description="MobA-like NTP transferase" evidence="5">
    <location>
        <begin position="73"/>
        <end position="149"/>
    </location>
</feature>
<dbReference type="PANTHER" id="PTHR43584:SF5">
    <property type="entry name" value="PROTEIN LICC"/>
    <property type="match status" value="1"/>
</dbReference>
<dbReference type="Proteomes" id="UP000234545">
    <property type="component" value="Unassembled WGS sequence"/>
</dbReference>
<dbReference type="Gene3D" id="1.10.10.10">
    <property type="entry name" value="Winged helix-like DNA-binding domain superfamily/Winged helix DNA-binding domain"/>
    <property type="match status" value="1"/>
</dbReference>
<dbReference type="GO" id="GO:0016779">
    <property type="term" value="F:nucleotidyltransferase activity"/>
    <property type="evidence" value="ECO:0007669"/>
    <property type="project" value="UniProtKB-KW"/>
</dbReference>
<dbReference type="OrthoDB" id="179763at2"/>
<dbReference type="Gene3D" id="3.90.550.10">
    <property type="entry name" value="Spore Coat Polysaccharide Biosynthesis Protein SpsA, Chain A"/>
    <property type="match status" value="1"/>
</dbReference>
<dbReference type="Gene3D" id="3.90.1200.10">
    <property type="match status" value="1"/>
</dbReference>
<dbReference type="Pfam" id="PF01636">
    <property type="entry name" value="APH"/>
    <property type="match status" value="1"/>
</dbReference>
<accession>A0A2I1I7Z6</accession>
<comment type="caution">
    <text evidence="6">The sequence shown here is derived from an EMBL/GenBank/DDBJ whole genome shotgun (WGS) entry which is preliminary data.</text>
</comment>
<dbReference type="EMBL" id="PKKJ01000001">
    <property type="protein sequence ID" value="PKY67241.1"/>
    <property type="molecule type" value="Genomic_DNA"/>
</dbReference>
<dbReference type="InterPro" id="IPR000835">
    <property type="entry name" value="HTH_MarR-typ"/>
</dbReference>
<dbReference type="AlphaFoldDB" id="A0A2I1I7Z6"/>
<evidence type="ECO:0000313" key="6">
    <source>
        <dbReference type="EMBL" id="PKY67241.1"/>
    </source>
</evidence>
<evidence type="ECO:0000313" key="7">
    <source>
        <dbReference type="Proteomes" id="UP000234545"/>
    </source>
</evidence>
<proteinExistence type="predicted"/>
<evidence type="ECO:0000259" key="4">
    <source>
        <dbReference type="Pfam" id="PF12802"/>
    </source>
</evidence>
<dbReference type="Gene3D" id="3.30.200.20">
    <property type="entry name" value="Phosphorylase Kinase, domain 1"/>
    <property type="match status" value="1"/>
</dbReference>
<dbReference type="RefSeq" id="WP_101627712.1">
    <property type="nucleotide sequence ID" value="NZ_PKKJ01000001.1"/>
</dbReference>
<dbReference type="Pfam" id="PF12802">
    <property type="entry name" value="MarR_2"/>
    <property type="match status" value="1"/>
</dbReference>
<evidence type="ECO:0000256" key="1">
    <source>
        <dbReference type="ARBA" id="ARBA00022679"/>
    </source>
</evidence>
<feature type="domain" description="Aminoglycoside phosphotransferase" evidence="3">
    <location>
        <begin position="402"/>
        <end position="536"/>
    </location>
</feature>
<keyword evidence="1" id="KW-0808">Transferase</keyword>
<dbReference type="InterPro" id="IPR002575">
    <property type="entry name" value="Aminoglycoside_PTrfase"/>
</dbReference>
<dbReference type="CDD" id="cd05151">
    <property type="entry name" value="ChoK-like"/>
    <property type="match status" value="1"/>
</dbReference>
<evidence type="ECO:0000259" key="3">
    <source>
        <dbReference type="Pfam" id="PF01636"/>
    </source>
</evidence>
<dbReference type="InterPro" id="IPR036390">
    <property type="entry name" value="WH_DNA-bd_sf"/>
</dbReference>
<gene>
    <name evidence="6" type="ORF">CYJ25_02020</name>
</gene>
<dbReference type="InterPro" id="IPR011009">
    <property type="entry name" value="Kinase-like_dom_sf"/>
</dbReference>
<dbReference type="SUPFAM" id="SSF56112">
    <property type="entry name" value="Protein kinase-like (PK-like)"/>
    <property type="match status" value="1"/>
</dbReference>
<sequence length="597" mass="67975">MSAPLSHAQFDVLYAVSCHEGTLTQREIQAMTGMSLGRVNSAVRELEARGYLAARQITDAGLEALAPYAVDNAVIMAAGLSSRFAPISYERPKGTLRVRGEVLIERQIEQLHEAGITDITVVVGYRKEYFFYLVEKYGVKIVVNSEYATRNNNGSLWLVRDKLANTYVCSSDDYFTENPFESHVYHAYYSAQYVEGETDEWCLTTGGGGRITGVDIGGHDAWIMLGHVYFDREFSATFVEILERVYHLPETTPKLWEQIYVDNIKQFSMVIRTYPAGLINEFDSLDELRSFDPFFMENVDSEIFDNITATLNCDVNDIQDVYPLKQGITNLSCHFAVGDKEYVYRHPGLGTDKIVDRQAESEALNLASELELDSTFLASNPIQGWKISRFIPDCRNLDVTNPDELRRAMQMSRRLHDSGKTLTRNFDFVTEGLRYEEILKQFGPIDVPGYEELRTKVLRLKTHADADNFPLGPSHNDFFNLNFLVSKNGHLDLIDWEYAGMSDIAADFGTMVVCTTDLTDELATQALEYYFGRTPTPTEHRHFWSYVVFAGWCWYIWSLVKEAEGDNVGEWLYIYYSHATGKLNELLAAYENAELDN</sequence>
<protein>
    <submittedName>
        <fullName evidence="6">MarR family transcriptional regulator</fullName>
    </submittedName>
</protein>
<dbReference type="InterPro" id="IPR050065">
    <property type="entry name" value="GlmU-like"/>
</dbReference>
<dbReference type="InterPro" id="IPR029044">
    <property type="entry name" value="Nucleotide-diphossugar_trans"/>
</dbReference>
<feature type="domain" description="HTH marR-type" evidence="4">
    <location>
        <begin position="5"/>
        <end position="54"/>
    </location>
</feature>
<dbReference type="InterPro" id="IPR036388">
    <property type="entry name" value="WH-like_DNA-bd_sf"/>
</dbReference>
<evidence type="ECO:0000256" key="2">
    <source>
        <dbReference type="ARBA" id="ARBA00022695"/>
    </source>
</evidence>
<organism evidence="6 7">
    <name type="scientific">Schaalia turicensis</name>
    <dbReference type="NCBI Taxonomy" id="131111"/>
    <lineage>
        <taxon>Bacteria</taxon>
        <taxon>Bacillati</taxon>
        <taxon>Actinomycetota</taxon>
        <taxon>Actinomycetes</taxon>
        <taxon>Actinomycetales</taxon>
        <taxon>Actinomycetaceae</taxon>
        <taxon>Schaalia</taxon>
    </lineage>
</organism>
<evidence type="ECO:0000259" key="5">
    <source>
        <dbReference type="Pfam" id="PF12804"/>
    </source>
</evidence>
<keyword evidence="2" id="KW-0548">Nucleotidyltransferase</keyword>
<dbReference type="SUPFAM" id="SSF53448">
    <property type="entry name" value="Nucleotide-diphospho-sugar transferases"/>
    <property type="match status" value="1"/>
</dbReference>
<reference evidence="6 7" key="1">
    <citation type="submission" date="2017-12" db="EMBL/GenBank/DDBJ databases">
        <title>Phylogenetic diversity of female urinary microbiome.</title>
        <authorList>
            <person name="Thomas-White K."/>
            <person name="Wolfe A.J."/>
        </authorList>
    </citation>
    <scope>NUCLEOTIDE SEQUENCE [LARGE SCALE GENOMIC DNA]</scope>
    <source>
        <strain evidence="6 7">UMB0250</strain>
    </source>
</reference>
<dbReference type="GO" id="GO:0003700">
    <property type="term" value="F:DNA-binding transcription factor activity"/>
    <property type="evidence" value="ECO:0007669"/>
    <property type="project" value="InterPro"/>
</dbReference>
<dbReference type="Pfam" id="PF12804">
    <property type="entry name" value="NTP_transf_3"/>
    <property type="match status" value="1"/>
</dbReference>
<dbReference type="PANTHER" id="PTHR43584">
    <property type="entry name" value="NUCLEOTIDYL TRANSFERASE"/>
    <property type="match status" value="1"/>
</dbReference>